<keyword evidence="3" id="KW-0862">Zinc</keyword>
<dbReference type="AlphaFoldDB" id="A0A1B6HZT9"/>
<dbReference type="PROSITE" id="PS51081">
    <property type="entry name" value="ZF_SIAH"/>
    <property type="match status" value="1"/>
</dbReference>
<dbReference type="EMBL" id="GECU01027485">
    <property type="protein sequence ID" value="JAS80221.1"/>
    <property type="molecule type" value="Transcribed_RNA"/>
</dbReference>
<reference evidence="6" key="1">
    <citation type="submission" date="2015-11" db="EMBL/GenBank/DDBJ databases">
        <title>De novo transcriptome assembly of four potential Pierce s Disease insect vectors from Arizona vineyards.</title>
        <authorList>
            <person name="Tassone E.E."/>
        </authorList>
    </citation>
    <scope>NUCLEOTIDE SEQUENCE</scope>
</reference>
<keyword evidence="2 4" id="KW-0863">Zinc-finger</keyword>
<organism evidence="6">
    <name type="scientific">Homalodisca liturata</name>
    <dbReference type="NCBI Taxonomy" id="320908"/>
    <lineage>
        <taxon>Eukaryota</taxon>
        <taxon>Metazoa</taxon>
        <taxon>Ecdysozoa</taxon>
        <taxon>Arthropoda</taxon>
        <taxon>Hexapoda</taxon>
        <taxon>Insecta</taxon>
        <taxon>Pterygota</taxon>
        <taxon>Neoptera</taxon>
        <taxon>Paraneoptera</taxon>
        <taxon>Hemiptera</taxon>
        <taxon>Auchenorrhyncha</taxon>
        <taxon>Membracoidea</taxon>
        <taxon>Cicadellidae</taxon>
        <taxon>Cicadellinae</taxon>
        <taxon>Proconiini</taxon>
        <taxon>Homalodisca</taxon>
    </lineage>
</organism>
<evidence type="ECO:0000313" key="6">
    <source>
        <dbReference type="EMBL" id="JAS80221.1"/>
    </source>
</evidence>
<proteinExistence type="predicted"/>
<protein>
    <recommendedName>
        <fullName evidence="5">SIAH-type domain-containing protein</fullName>
    </recommendedName>
</protein>
<accession>A0A1B6HZT9</accession>
<dbReference type="SUPFAM" id="SSF49599">
    <property type="entry name" value="TRAF domain-like"/>
    <property type="match status" value="1"/>
</dbReference>
<dbReference type="UniPathway" id="UPA00143"/>
<evidence type="ECO:0000256" key="1">
    <source>
        <dbReference type="ARBA" id="ARBA00022723"/>
    </source>
</evidence>
<dbReference type="Gene3D" id="3.30.40.10">
    <property type="entry name" value="Zinc/RING finger domain, C3HC4 (zinc finger)"/>
    <property type="match status" value="1"/>
</dbReference>
<evidence type="ECO:0000259" key="5">
    <source>
        <dbReference type="PROSITE" id="PS51081"/>
    </source>
</evidence>
<evidence type="ECO:0000256" key="4">
    <source>
        <dbReference type="PROSITE-ProRule" id="PRU00455"/>
    </source>
</evidence>
<dbReference type="GO" id="GO:0016567">
    <property type="term" value="P:protein ubiquitination"/>
    <property type="evidence" value="ECO:0007669"/>
    <property type="project" value="UniProtKB-UniPathway"/>
</dbReference>
<evidence type="ECO:0000256" key="2">
    <source>
        <dbReference type="ARBA" id="ARBA00022771"/>
    </source>
</evidence>
<gene>
    <name evidence="6" type="ORF">g.16243</name>
</gene>
<feature type="non-terminal residue" evidence="6">
    <location>
        <position position="1"/>
    </location>
</feature>
<keyword evidence="1" id="KW-0479">Metal-binding</keyword>
<dbReference type="GO" id="GO:0008270">
    <property type="term" value="F:zinc ion binding"/>
    <property type="evidence" value="ECO:0007669"/>
    <property type="project" value="UniProtKB-KW"/>
</dbReference>
<evidence type="ECO:0000256" key="3">
    <source>
        <dbReference type="ARBA" id="ARBA00022833"/>
    </source>
</evidence>
<dbReference type="InterPro" id="IPR013083">
    <property type="entry name" value="Znf_RING/FYVE/PHD"/>
</dbReference>
<dbReference type="InterPro" id="IPR013010">
    <property type="entry name" value="Znf_SIAH"/>
</dbReference>
<sequence length="170" mass="20049">HEEYCEFRQTECRHSNCKWIGSVKDLLVHYEQKHQILYNFQNPVHLSGCFYVTKTEDSTSEMLLFKNNLFWIIFHRNPTGKFITQKFYYLPTRKPTHLYFFITSFNKGDIEFTSTSMSITDTCADKLALENSEAGVMIPDAMLDRLLEDKLYLNYSIKIVEIEINDSDDS</sequence>
<feature type="domain" description="SIAH-type" evidence="5">
    <location>
        <begin position="1"/>
        <end position="35"/>
    </location>
</feature>
<name>A0A1B6HZT9_9HEMI</name>